<dbReference type="InterPro" id="IPR042100">
    <property type="entry name" value="Bug_dom1"/>
</dbReference>
<keyword evidence="2" id="KW-0732">Signal</keyword>
<evidence type="ECO:0000256" key="1">
    <source>
        <dbReference type="ARBA" id="ARBA00006987"/>
    </source>
</evidence>
<dbReference type="Pfam" id="PF03401">
    <property type="entry name" value="TctC"/>
    <property type="match status" value="1"/>
</dbReference>
<dbReference type="EMBL" id="JACPSX010000232">
    <property type="protein sequence ID" value="MBI3015764.1"/>
    <property type="molecule type" value="Genomic_DNA"/>
</dbReference>
<evidence type="ECO:0000313" key="3">
    <source>
        <dbReference type="EMBL" id="MBI3015764.1"/>
    </source>
</evidence>
<dbReference type="PANTHER" id="PTHR42928:SF5">
    <property type="entry name" value="BLR1237 PROTEIN"/>
    <property type="match status" value="1"/>
</dbReference>
<evidence type="ECO:0008006" key="5">
    <source>
        <dbReference type="Google" id="ProtNLM"/>
    </source>
</evidence>
<comment type="caution">
    <text evidence="3">The sequence shown here is derived from an EMBL/GenBank/DDBJ whole genome shotgun (WGS) entry which is preliminary data.</text>
</comment>
<protein>
    <recommendedName>
        <fullName evidence="5">Tripartite tricarboxylate transporter substrate binding protein</fullName>
    </recommendedName>
</protein>
<dbReference type="InterPro" id="IPR005064">
    <property type="entry name" value="BUG"/>
</dbReference>
<feature type="signal peptide" evidence="2">
    <location>
        <begin position="1"/>
        <end position="28"/>
    </location>
</feature>
<dbReference type="Gene3D" id="3.40.190.150">
    <property type="entry name" value="Bordetella uptake gene, domain 1"/>
    <property type="match status" value="1"/>
</dbReference>
<dbReference type="AlphaFoldDB" id="A0A932GRF9"/>
<feature type="chain" id="PRO_5037665632" description="Tripartite tricarboxylate transporter substrate binding protein" evidence="2">
    <location>
        <begin position="29"/>
        <end position="341"/>
    </location>
</feature>
<dbReference type="PANTHER" id="PTHR42928">
    <property type="entry name" value="TRICARBOXYLATE-BINDING PROTEIN"/>
    <property type="match status" value="1"/>
</dbReference>
<evidence type="ECO:0000256" key="2">
    <source>
        <dbReference type="SAM" id="SignalP"/>
    </source>
</evidence>
<reference evidence="3" key="1">
    <citation type="submission" date="2020-07" db="EMBL/GenBank/DDBJ databases">
        <title>Huge and variable diversity of episymbiotic CPR bacteria and DPANN archaea in groundwater ecosystems.</title>
        <authorList>
            <person name="He C.Y."/>
            <person name="Keren R."/>
            <person name="Whittaker M."/>
            <person name="Farag I.F."/>
            <person name="Doudna J."/>
            <person name="Cate J.H.D."/>
            <person name="Banfield J.F."/>
        </authorList>
    </citation>
    <scope>NUCLEOTIDE SEQUENCE</scope>
    <source>
        <strain evidence="3">NC_groundwater_717_Ag_S-0.2um_59_8</strain>
    </source>
</reference>
<evidence type="ECO:0000313" key="4">
    <source>
        <dbReference type="Proteomes" id="UP000741360"/>
    </source>
</evidence>
<proteinExistence type="inferred from homology"/>
<sequence>MRLFRFPGTFSALWIATTLLVSALPAAASQSEVDFFKGKVLTYVVATKPGGGYDTYARLIGKYLERHLGATVVIKNVPGAGHIIGANQLYSAKPDGLTIGTFNTGLIIAQLVNQPGIKFDLRKFTWVGKAATDARVIYVGTKAPFKTFQDALKAKQIILGSSGVGASDYNEALMIGEAFGLPVKVITGYAGKEAELAIIRGEIDGQVQSYSSIESYIKSGQGRVLLQIADKKHPDLPNVPLASDIVPARGKKLIDLIVATSSSLQRLTIAPPGVPAGRLQTLIAAYTSALSDPQLLADAEKAQLPIEPLYGEEVGKLINHALDQPAENLALLKKIIKMEGN</sequence>
<accession>A0A932GRF9</accession>
<dbReference type="Proteomes" id="UP000741360">
    <property type="component" value="Unassembled WGS sequence"/>
</dbReference>
<dbReference type="Gene3D" id="3.40.190.10">
    <property type="entry name" value="Periplasmic binding protein-like II"/>
    <property type="match status" value="1"/>
</dbReference>
<dbReference type="SUPFAM" id="SSF53850">
    <property type="entry name" value="Periplasmic binding protein-like II"/>
    <property type="match status" value="1"/>
</dbReference>
<name>A0A932GRF9_UNCTE</name>
<gene>
    <name evidence="3" type="ORF">HYY65_12065</name>
</gene>
<organism evidence="3 4">
    <name type="scientific">Tectimicrobiota bacterium</name>
    <dbReference type="NCBI Taxonomy" id="2528274"/>
    <lineage>
        <taxon>Bacteria</taxon>
        <taxon>Pseudomonadati</taxon>
        <taxon>Nitrospinota/Tectimicrobiota group</taxon>
        <taxon>Candidatus Tectimicrobiota</taxon>
    </lineage>
</organism>
<comment type="similarity">
    <text evidence="1">Belongs to the UPF0065 (bug) family.</text>
</comment>